<organism evidence="2 3">
    <name type="scientific">Methylomusa anaerophila</name>
    <dbReference type="NCBI Taxonomy" id="1930071"/>
    <lineage>
        <taxon>Bacteria</taxon>
        <taxon>Bacillati</taxon>
        <taxon>Bacillota</taxon>
        <taxon>Negativicutes</taxon>
        <taxon>Selenomonadales</taxon>
        <taxon>Sporomusaceae</taxon>
        <taxon>Methylomusa</taxon>
    </lineage>
</organism>
<dbReference type="KEGG" id="mana:MAMMFC1_04114"/>
<dbReference type="RefSeq" id="WP_126310225.1">
    <property type="nucleotide sequence ID" value="NZ_AP018449.1"/>
</dbReference>
<reference evidence="2 3" key="1">
    <citation type="journal article" date="2018" name="Int. J. Syst. Evol. Microbiol.">
        <title>Methylomusa anaerophila gen. nov., sp. nov., an anaerobic methanol-utilizing bacterium isolated from a microbial fuel cell.</title>
        <authorList>
            <person name="Amano N."/>
            <person name="Yamamuro A."/>
            <person name="Miyahara M."/>
            <person name="Kouzuma A."/>
            <person name="Abe T."/>
            <person name="Watanabe K."/>
        </authorList>
    </citation>
    <scope>NUCLEOTIDE SEQUENCE [LARGE SCALE GENOMIC DNA]</scope>
    <source>
        <strain evidence="2 3">MMFC1</strain>
    </source>
</reference>
<keyword evidence="3" id="KW-1185">Reference proteome</keyword>
<name>A0A348AQP9_9FIRM</name>
<accession>A0A348AQP9</accession>
<dbReference type="AlphaFoldDB" id="A0A348AQP9"/>
<gene>
    <name evidence="2" type="ORF">MAMMFC1_04114</name>
</gene>
<sequence>MTVKIIACEVMREELLSIQPDGQVEYEFISMGLHLHPKKLHRELQNILDRSLGYSKIILTFGLCGGAAKNLKASATPLIIPKVHDCIPVLLGSREKYEHFSNEERGTFYLSCGWMITEKNILSEHQRILAKYGEKKAFSILSRMYDSYRRVLFIHTGCADEAVNLEQSHQIAQLLNLRHDTVQGDNAYIRKIVNGPWDEDDFIHVSPFTVIEEKLFGIC</sequence>
<dbReference type="Proteomes" id="UP000276437">
    <property type="component" value="Chromosome"/>
</dbReference>
<dbReference type="Pfam" id="PF07796">
    <property type="entry name" value="DUF1638"/>
    <property type="match status" value="1"/>
</dbReference>
<dbReference type="OrthoDB" id="9787351at2"/>
<proteinExistence type="predicted"/>
<protein>
    <recommendedName>
        <fullName evidence="1">DUF1638 domain-containing protein</fullName>
    </recommendedName>
</protein>
<dbReference type="EMBL" id="AP018449">
    <property type="protein sequence ID" value="BBB93397.1"/>
    <property type="molecule type" value="Genomic_DNA"/>
</dbReference>
<dbReference type="InterPro" id="IPR012437">
    <property type="entry name" value="DUF1638"/>
</dbReference>
<evidence type="ECO:0000259" key="1">
    <source>
        <dbReference type="Pfam" id="PF07796"/>
    </source>
</evidence>
<evidence type="ECO:0000313" key="2">
    <source>
        <dbReference type="EMBL" id="BBB93397.1"/>
    </source>
</evidence>
<feature type="domain" description="DUF1638" evidence="1">
    <location>
        <begin position="28"/>
        <end position="192"/>
    </location>
</feature>
<evidence type="ECO:0000313" key="3">
    <source>
        <dbReference type="Proteomes" id="UP000276437"/>
    </source>
</evidence>